<dbReference type="KEGG" id="dmm:dnm_018770"/>
<accession>A0A975BI77</accession>
<dbReference type="Proteomes" id="UP000663722">
    <property type="component" value="Chromosome"/>
</dbReference>
<dbReference type="EMBL" id="CP061800">
    <property type="protein sequence ID" value="QTA85862.1"/>
    <property type="molecule type" value="Genomic_DNA"/>
</dbReference>
<gene>
    <name evidence="1" type="ORF">dnm_018770</name>
</gene>
<name>A0A975BI77_9BACT</name>
<evidence type="ECO:0000313" key="2">
    <source>
        <dbReference type="Proteomes" id="UP000663722"/>
    </source>
</evidence>
<reference evidence="1" key="1">
    <citation type="journal article" date="2021" name="Microb. Physiol.">
        <title>Proteogenomic Insights into the Physiology of Marine, Sulfate-Reducing, Filamentous Desulfonema limicola and Desulfonema magnum.</title>
        <authorList>
            <person name="Schnaars V."/>
            <person name="Wohlbrand L."/>
            <person name="Scheve S."/>
            <person name="Hinrichs C."/>
            <person name="Reinhardt R."/>
            <person name="Rabus R."/>
        </authorList>
    </citation>
    <scope>NUCLEOTIDE SEQUENCE</scope>
    <source>
        <strain evidence="1">4be13</strain>
    </source>
</reference>
<keyword evidence="2" id="KW-1185">Reference proteome</keyword>
<sequence length="37" mass="4105">MSEKQFEKLSYISAARQNLFGRTLLSVDRKVSGLCAG</sequence>
<organism evidence="1 2">
    <name type="scientific">Desulfonema magnum</name>
    <dbReference type="NCBI Taxonomy" id="45655"/>
    <lineage>
        <taxon>Bacteria</taxon>
        <taxon>Pseudomonadati</taxon>
        <taxon>Thermodesulfobacteriota</taxon>
        <taxon>Desulfobacteria</taxon>
        <taxon>Desulfobacterales</taxon>
        <taxon>Desulfococcaceae</taxon>
        <taxon>Desulfonema</taxon>
    </lineage>
</organism>
<dbReference type="AlphaFoldDB" id="A0A975BI77"/>
<protein>
    <submittedName>
        <fullName evidence="1">Uncharacterized protein</fullName>
    </submittedName>
</protein>
<proteinExistence type="predicted"/>
<evidence type="ECO:0000313" key="1">
    <source>
        <dbReference type="EMBL" id="QTA85862.1"/>
    </source>
</evidence>